<dbReference type="Proteomes" id="UP001239111">
    <property type="component" value="Chromosome 1"/>
</dbReference>
<dbReference type="EMBL" id="CM056741">
    <property type="protein sequence ID" value="KAJ8687949.1"/>
    <property type="molecule type" value="Genomic_DNA"/>
</dbReference>
<name>A0ACC2PZ49_9HYME</name>
<evidence type="ECO:0000313" key="1">
    <source>
        <dbReference type="EMBL" id="KAJ8687949.1"/>
    </source>
</evidence>
<evidence type="ECO:0000313" key="2">
    <source>
        <dbReference type="Proteomes" id="UP001239111"/>
    </source>
</evidence>
<reference evidence="1" key="1">
    <citation type="submission" date="2023-04" db="EMBL/GenBank/DDBJ databases">
        <title>A chromosome-level genome assembly of the parasitoid wasp Eretmocerus hayati.</title>
        <authorList>
            <person name="Zhong Y."/>
            <person name="Liu S."/>
            <person name="Liu Y."/>
        </authorList>
    </citation>
    <scope>NUCLEOTIDE SEQUENCE</scope>
    <source>
        <strain evidence="1">ZJU_SS_LIU_2023</strain>
    </source>
</reference>
<proteinExistence type="predicted"/>
<organism evidence="1 2">
    <name type="scientific">Eretmocerus hayati</name>
    <dbReference type="NCBI Taxonomy" id="131215"/>
    <lineage>
        <taxon>Eukaryota</taxon>
        <taxon>Metazoa</taxon>
        <taxon>Ecdysozoa</taxon>
        <taxon>Arthropoda</taxon>
        <taxon>Hexapoda</taxon>
        <taxon>Insecta</taxon>
        <taxon>Pterygota</taxon>
        <taxon>Neoptera</taxon>
        <taxon>Endopterygota</taxon>
        <taxon>Hymenoptera</taxon>
        <taxon>Apocrita</taxon>
        <taxon>Proctotrupomorpha</taxon>
        <taxon>Chalcidoidea</taxon>
        <taxon>Aphelinidae</taxon>
        <taxon>Aphelininae</taxon>
        <taxon>Eretmocerus</taxon>
    </lineage>
</organism>
<sequence>MICKTQGLEECRRKVATCVAAKAKNLPVCGSDGFTYSSHCVLMAKQCIGMSVLIKHVGPCENIPKCLLAVATAAPGSKPRCTDDGLYEQQQCHDDTGFCWCVLPNGEPVSGSAVKGSKPRCGSQWRSQLSEDGTIETRSKLDQQRRQQRLPMMPARRKQQKQRRQYKQRQSCDRSEKARFNANLVDNFKIEYRRTNMSTTEDLDGTNNKSLENVLAWKFTGLDKNNDGYLERLEYKELRRLAKKVVRPKKCARTFARSCDFDRDLRLSRQEWNACLGSEFTVLKGDSTPVRSRPTFNDDPPEPSDDTEANDCISDRRSVIEDQKQNSQEKFYIPECTPDGRYHKVQCYSGYCWCVYQDTGKPIPGTSSKDQTPNCNPVPAPVRPMKGCPEAKKQLFLRDLMDLMAKKMKAASSGSDELTTDKWEASREERIATWHFVMLDKNKNKVLERKEWKSFRAMVANSRQLRRCGKKLPRYCDINNDRRISMTEWLSCLNAQRPPPPGDSSTEKVSTLKPRRMGPNPLDVFLNDDD</sequence>
<accession>A0ACC2PZ49</accession>
<keyword evidence="2" id="KW-1185">Reference proteome</keyword>
<comment type="caution">
    <text evidence="1">The sequence shown here is derived from an EMBL/GenBank/DDBJ whole genome shotgun (WGS) entry which is preliminary data.</text>
</comment>
<protein>
    <submittedName>
        <fullName evidence="1">Uncharacterized protein</fullName>
    </submittedName>
</protein>
<gene>
    <name evidence="1" type="ORF">QAD02_023744</name>
</gene>